<dbReference type="AlphaFoldDB" id="A0AAV7K4Z6"/>
<dbReference type="EMBL" id="JAKMXF010000177">
    <property type="protein sequence ID" value="KAI6655675.1"/>
    <property type="molecule type" value="Genomic_DNA"/>
</dbReference>
<evidence type="ECO:0000313" key="2">
    <source>
        <dbReference type="Proteomes" id="UP001165289"/>
    </source>
</evidence>
<proteinExistence type="predicted"/>
<accession>A0AAV7K4Z6</accession>
<protein>
    <submittedName>
        <fullName evidence="1">Uncharacterized protein</fullName>
    </submittedName>
</protein>
<name>A0AAV7K4Z6_9METZ</name>
<sequence length="216" mass="23889">MACADLGPDLYSEKTSFQIRSHKLNQQRNLIEEKNGNKKKFSGKVISLYNQQSVFSNSRFFLQPCTIDNTQTLSYPSNTNGNNSSSGSTHDSLPIPLVTDHLLIQASSSISNASIKDLEKIEFTPVSSFESPVISPTADPYSLVPYAHEQSSNPVLGETIILDIDGKYSISESIDHLEEPPELIPLSTSSVVCMPKDLELPKFILTPVKHNQVYMI</sequence>
<dbReference type="Proteomes" id="UP001165289">
    <property type="component" value="Unassembled WGS sequence"/>
</dbReference>
<gene>
    <name evidence="1" type="ORF">LOD99_1815</name>
</gene>
<reference evidence="1 2" key="1">
    <citation type="journal article" date="2023" name="BMC Biol.">
        <title>The compact genome of the sponge Oopsacas minuta (Hexactinellida) is lacking key metazoan core genes.</title>
        <authorList>
            <person name="Santini S."/>
            <person name="Schenkelaars Q."/>
            <person name="Jourda C."/>
            <person name="Duchesne M."/>
            <person name="Belahbib H."/>
            <person name="Rocher C."/>
            <person name="Selva M."/>
            <person name="Riesgo A."/>
            <person name="Vervoort M."/>
            <person name="Leys S.P."/>
            <person name="Kodjabachian L."/>
            <person name="Le Bivic A."/>
            <person name="Borchiellini C."/>
            <person name="Claverie J.M."/>
            <person name="Renard E."/>
        </authorList>
    </citation>
    <scope>NUCLEOTIDE SEQUENCE [LARGE SCALE GENOMIC DNA]</scope>
    <source>
        <strain evidence="1">SPO-2</strain>
    </source>
</reference>
<organism evidence="1 2">
    <name type="scientific">Oopsacas minuta</name>
    <dbReference type="NCBI Taxonomy" id="111878"/>
    <lineage>
        <taxon>Eukaryota</taxon>
        <taxon>Metazoa</taxon>
        <taxon>Porifera</taxon>
        <taxon>Hexactinellida</taxon>
        <taxon>Hexasterophora</taxon>
        <taxon>Lyssacinosida</taxon>
        <taxon>Leucopsacidae</taxon>
        <taxon>Oopsacas</taxon>
    </lineage>
</organism>
<comment type="caution">
    <text evidence="1">The sequence shown here is derived from an EMBL/GenBank/DDBJ whole genome shotgun (WGS) entry which is preliminary data.</text>
</comment>
<keyword evidence="2" id="KW-1185">Reference proteome</keyword>
<evidence type="ECO:0000313" key="1">
    <source>
        <dbReference type="EMBL" id="KAI6655675.1"/>
    </source>
</evidence>